<evidence type="ECO:0000313" key="2">
    <source>
        <dbReference type="EMBL" id="KAF2262998.1"/>
    </source>
</evidence>
<feature type="compositionally biased region" description="Polar residues" evidence="1">
    <location>
        <begin position="7"/>
        <end position="17"/>
    </location>
</feature>
<feature type="region of interest" description="Disordered" evidence="1">
    <location>
        <begin position="287"/>
        <end position="327"/>
    </location>
</feature>
<accession>A0A9P4K8H4</accession>
<keyword evidence="3" id="KW-1185">Reference proteome</keyword>
<name>A0A9P4K8H4_9PLEO</name>
<organism evidence="2 3">
    <name type="scientific">Lojkania enalia</name>
    <dbReference type="NCBI Taxonomy" id="147567"/>
    <lineage>
        <taxon>Eukaryota</taxon>
        <taxon>Fungi</taxon>
        <taxon>Dikarya</taxon>
        <taxon>Ascomycota</taxon>
        <taxon>Pezizomycotina</taxon>
        <taxon>Dothideomycetes</taxon>
        <taxon>Pleosporomycetidae</taxon>
        <taxon>Pleosporales</taxon>
        <taxon>Pleosporales incertae sedis</taxon>
        <taxon>Lojkania</taxon>
    </lineage>
</organism>
<dbReference type="EMBL" id="ML986633">
    <property type="protein sequence ID" value="KAF2262998.1"/>
    <property type="molecule type" value="Genomic_DNA"/>
</dbReference>
<feature type="compositionally biased region" description="Basic residues" evidence="1">
    <location>
        <begin position="293"/>
        <end position="310"/>
    </location>
</feature>
<sequence length="431" mass="47430">MGLLRQTDPTATPTLSRTPVAHSFNPRAAEFHPNQFNASKEGLETAPKESLVKLTPQTLSAFNGILDLFGNIEASVANDVSESSLLSNQDIELWVANMSVYNDYPIHSMVEENGRVDMAGISREFLPTVYGGRHDTPRRAPRANVKIAQPPMGYSNLGHADGFLPANLMSPDRATAVSADSDSSYLTASNATITPGMAIAPSYPNPPLFHPAPLSSAQNPLLANHLQPGQPGYVRPELYEMLPPHITKQMRQLQQMTECQGTYPTKRIQAHPQTPTQPFVQPVFQHATESKSNRRRHRPRDHPRRPFRAGKRLDQGPEPSAADIYPDDWANVSTLGNFDTPPRARAPSYAPNVPGVDLFQAKAKTTAQAPPKAQQLLSQDQLDGSKYGLKMWGLGMAKLGDKWEPPFHEAGPIFRTRPGDKNLSAIWCDDE</sequence>
<feature type="region of interest" description="Disordered" evidence="1">
    <location>
        <begin position="1"/>
        <end position="20"/>
    </location>
</feature>
<dbReference type="AlphaFoldDB" id="A0A9P4K8H4"/>
<proteinExistence type="predicted"/>
<evidence type="ECO:0000313" key="3">
    <source>
        <dbReference type="Proteomes" id="UP000800093"/>
    </source>
</evidence>
<comment type="caution">
    <text evidence="2">The sequence shown here is derived from an EMBL/GenBank/DDBJ whole genome shotgun (WGS) entry which is preliminary data.</text>
</comment>
<gene>
    <name evidence="2" type="ORF">CC78DRAFT_605102</name>
</gene>
<evidence type="ECO:0000256" key="1">
    <source>
        <dbReference type="SAM" id="MobiDB-lite"/>
    </source>
</evidence>
<dbReference type="Proteomes" id="UP000800093">
    <property type="component" value="Unassembled WGS sequence"/>
</dbReference>
<dbReference type="OrthoDB" id="3673077at2759"/>
<protein>
    <submittedName>
        <fullName evidence="2">Uncharacterized protein</fullName>
    </submittedName>
</protein>
<reference evidence="3" key="1">
    <citation type="journal article" date="2020" name="Stud. Mycol.">
        <title>101 Dothideomycetes genomes: A test case for predicting lifestyles and emergence of pathogens.</title>
        <authorList>
            <person name="Haridas S."/>
            <person name="Albert R."/>
            <person name="Binder M."/>
            <person name="Bloem J."/>
            <person name="LaButti K."/>
            <person name="Salamov A."/>
            <person name="Andreopoulos B."/>
            <person name="Baker S."/>
            <person name="Barry K."/>
            <person name="Bills G."/>
            <person name="Bluhm B."/>
            <person name="Cannon C."/>
            <person name="Castanera R."/>
            <person name="Culley D."/>
            <person name="Daum C."/>
            <person name="Ezra D."/>
            <person name="Gonzalez J."/>
            <person name="Henrissat B."/>
            <person name="Kuo A."/>
            <person name="Liang C."/>
            <person name="Lipzen A."/>
            <person name="Lutzoni F."/>
            <person name="Magnuson J."/>
            <person name="Mondo S."/>
            <person name="Nolan M."/>
            <person name="Ohm R."/>
            <person name="Pangilinan J."/>
            <person name="Park H.-J."/>
            <person name="Ramirez L."/>
            <person name="Alfaro M."/>
            <person name="Sun H."/>
            <person name="Tritt A."/>
            <person name="Yoshinaga Y."/>
            <person name="Zwiers L.-H."/>
            <person name="Turgeon B."/>
            <person name="Goodwin S."/>
            <person name="Spatafora J."/>
            <person name="Crous P."/>
            <person name="Grigoriev I."/>
        </authorList>
    </citation>
    <scope>NUCLEOTIDE SEQUENCE [LARGE SCALE GENOMIC DNA]</scope>
    <source>
        <strain evidence="3">CBS 304.66</strain>
    </source>
</reference>